<reference evidence="1" key="1">
    <citation type="submission" date="2021-02" db="EMBL/GenBank/DDBJ databases">
        <title>Skermanella TT6 skin isolate.</title>
        <authorList>
            <person name="Lee K."/>
            <person name="Ganzorig M."/>
        </authorList>
    </citation>
    <scope>NUCLEOTIDE SEQUENCE</scope>
    <source>
        <strain evidence="1">TT6</strain>
    </source>
</reference>
<dbReference type="RefSeq" id="WP_201073385.1">
    <property type="nucleotide sequence ID" value="NZ_CP067420.1"/>
</dbReference>
<gene>
    <name evidence="1" type="ORF">IGS68_20785</name>
</gene>
<dbReference type="Proteomes" id="UP000595197">
    <property type="component" value="Chromosome"/>
</dbReference>
<keyword evidence="2" id="KW-1185">Reference proteome</keyword>
<name>A0ABX7B7L3_9PROT</name>
<protein>
    <submittedName>
        <fullName evidence="1">Uncharacterized protein</fullName>
    </submittedName>
</protein>
<organism evidence="1 2">
    <name type="scientific">Skermanella cutis</name>
    <dbReference type="NCBI Taxonomy" id="2775420"/>
    <lineage>
        <taxon>Bacteria</taxon>
        <taxon>Pseudomonadati</taxon>
        <taxon>Pseudomonadota</taxon>
        <taxon>Alphaproteobacteria</taxon>
        <taxon>Rhodospirillales</taxon>
        <taxon>Azospirillaceae</taxon>
        <taxon>Skermanella</taxon>
    </lineage>
</organism>
<accession>A0ABX7B7L3</accession>
<evidence type="ECO:0000313" key="2">
    <source>
        <dbReference type="Proteomes" id="UP000595197"/>
    </source>
</evidence>
<dbReference type="EMBL" id="CP067420">
    <property type="protein sequence ID" value="QQP88456.1"/>
    <property type="molecule type" value="Genomic_DNA"/>
</dbReference>
<evidence type="ECO:0000313" key="1">
    <source>
        <dbReference type="EMBL" id="QQP88456.1"/>
    </source>
</evidence>
<proteinExistence type="predicted"/>
<sequence>MVEGAEGAAELSRDLLIKAFDMMGELAASEGKVVEIAVYGGSCLLLASDIRDVTRDVDAVFLSERGFGYELADRVGQRLGLPDNWLNQAVKSVAPPKGNPQPNLLPFGEYPAGGQIGLRVFLPTPEYMLAMKLLANRRDDPDGMARDRRDLYLLMRLTGLKSPDQLAGLIRLCYPAVPGINARIAAKIDDILRGYGSAGEPEAPTWNAGRGDPTL</sequence>